<sequence>MNATPFNRGALSVDEFCAWASIGRAKFYREVSAGRLSVRKIGRKTVVLMTDAQEWLAALPVLGSAEAA</sequence>
<organism evidence="1 2">
    <name type="scientific">Antarcticirhabdus aurantiaca</name>
    <dbReference type="NCBI Taxonomy" id="2606717"/>
    <lineage>
        <taxon>Bacteria</taxon>
        <taxon>Pseudomonadati</taxon>
        <taxon>Pseudomonadota</taxon>
        <taxon>Alphaproteobacteria</taxon>
        <taxon>Hyphomicrobiales</taxon>
        <taxon>Aurantimonadaceae</taxon>
        <taxon>Antarcticirhabdus</taxon>
    </lineage>
</organism>
<proteinExistence type="predicted"/>
<dbReference type="Proteomes" id="UP001163223">
    <property type="component" value="Chromosome"/>
</dbReference>
<protein>
    <submittedName>
        <fullName evidence="1">Helix-turn-helix domain-containing protein</fullName>
    </submittedName>
</protein>
<keyword evidence="2" id="KW-1185">Reference proteome</keyword>
<evidence type="ECO:0000313" key="2">
    <source>
        <dbReference type="Proteomes" id="UP001163223"/>
    </source>
</evidence>
<name>A0ACD4NKR3_9HYPH</name>
<reference evidence="1" key="1">
    <citation type="submission" date="2022-11" db="EMBL/GenBank/DDBJ databases">
        <title>beta-Carotene-producing bacterium, Jeongeuplla avenae sp. nov., alleviates the salt stress of Arabidopsis seedlings.</title>
        <authorList>
            <person name="Jiang L."/>
            <person name="Lee J."/>
        </authorList>
    </citation>
    <scope>NUCLEOTIDE SEQUENCE</scope>
    <source>
        <strain evidence="1">DY_R2A_6</strain>
    </source>
</reference>
<accession>A0ACD4NKR3</accession>
<evidence type="ECO:0000313" key="1">
    <source>
        <dbReference type="EMBL" id="WAJ27373.1"/>
    </source>
</evidence>
<dbReference type="EMBL" id="CP113520">
    <property type="protein sequence ID" value="WAJ27373.1"/>
    <property type="molecule type" value="Genomic_DNA"/>
</dbReference>
<gene>
    <name evidence="1" type="ORF">OXU80_21380</name>
</gene>